<dbReference type="RefSeq" id="WP_050047554.1">
    <property type="nucleotide sequence ID" value="NZ_CP008874.1"/>
</dbReference>
<protein>
    <submittedName>
        <fullName evidence="5">Electron transfer flavoprotein subunit alpha</fullName>
    </submittedName>
</protein>
<evidence type="ECO:0000259" key="4">
    <source>
        <dbReference type="SMART" id="SM00893"/>
    </source>
</evidence>
<dbReference type="AlphaFoldDB" id="A0A0F7P941"/>
<dbReference type="GO" id="GO:0050660">
    <property type="term" value="F:flavin adenine dinucleotide binding"/>
    <property type="evidence" value="ECO:0007669"/>
    <property type="project" value="InterPro"/>
</dbReference>
<dbReference type="CDD" id="cd01715">
    <property type="entry name" value="ETF_alpha"/>
    <property type="match status" value="1"/>
</dbReference>
<evidence type="ECO:0000256" key="3">
    <source>
        <dbReference type="ARBA" id="ARBA00022630"/>
    </source>
</evidence>
<dbReference type="Gene3D" id="3.40.50.1220">
    <property type="entry name" value="TPP-binding domain"/>
    <property type="match status" value="1"/>
</dbReference>
<evidence type="ECO:0000313" key="5">
    <source>
        <dbReference type="EMBL" id="AKH96710.1"/>
    </source>
</evidence>
<reference evidence="6 7" key="3">
    <citation type="journal article" date="2016" name="Stand. Genomic Sci.">
        <title>Complete genome sequence of 'Halanaeroarchaeum sulfurireducens' M27-SA2, a sulfur-reducing and acetate-oxidizing haloarchaeon from the deep-sea hypersaline anoxic lake Medee.</title>
        <authorList>
            <person name="Messina E."/>
            <person name="Sorokin D.Y."/>
            <person name="Kublanov I.V."/>
            <person name="Toshchakov S."/>
            <person name="Lopatina A."/>
            <person name="Arcadi E."/>
            <person name="Smedile F."/>
            <person name="La Spada G."/>
            <person name="La Cono V."/>
            <person name="Yakimov M.M."/>
        </authorList>
    </citation>
    <scope>NUCLEOTIDE SEQUENCE [LARGE SCALE GENOMIC DNA]</scope>
    <source>
        <strain evidence="6 7">M27-SA2</strain>
    </source>
</reference>
<evidence type="ECO:0000313" key="8">
    <source>
        <dbReference type="Proteomes" id="UP000069906"/>
    </source>
</evidence>
<dbReference type="InterPro" id="IPR033947">
    <property type="entry name" value="ETF_alpha_N"/>
</dbReference>
<dbReference type="SMART" id="SM00893">
    <property type="entry name" value="ETF"/>
    <property type="match status" value="1"/>
</dbReference>
<sequence>MSDVLVVAEPRRGELRAVSYELLTAGRGLADAAEGDLHVAVVSGPVDRYADSLSREGVDTIHTVAQGEEFNHDRYVTVIASLVDDLEPAFLLVPHSANGLDYAPAVAERLDRPVVTDAVALDVDDETLVVNRRMYASKIETVVEVADGPFVVTVRAGAFPPAEDFAEPEITAHDVTVDEEGLDSSVRGYEAASDGDVDITEPDFLIAVGRGIEDEENLALVEDLAAATGATVAASRPVVDNGWLPKNRQVGQSGKTVKPTVYLALGISGAIQHVAGMRGAETVIAVNEDPSAPIFDVADYGIVGDLFDVVPRLVEQFG</sequence>
<dbReference type="Proteomes" id="UP000060390">
    <property type="component" value="Chromosome"/>
</dbReference>
<dbReference type="GeneID" id="26009572"/>
<dbReference type="Gene3D" id="3.40.50.620">
    <property type="entry name" value="HUPs"/>
    <property type="match status" value="1"/>
</dbReference>
<dbReference type="GO" id="GO:0009055">
    <property type="term" value="F:electron transfer activity"/>
    <property type="evidence" value="ECO:0007669"/>
    <property type="project" value="InterPro"/>
</dbReference>
<dbReference type="SUPFAM" id="SSF52467">
    <property type="entry name" value="DHS-like NAD/FAD-binding domain"/>
    <property type="match status" value="1"/>
</dbReference>
<dbReference type="InterPro" id="IPR014731">
    <property type="entry name" value="ETF_asu_C"/>
</dbReference>
<evidence type="ECO:0000313" key="6">
    <source>
        <dbReference type="EMBL" id="ALG81112.1"/>
    </source>
</evidence>
<evidence type="ECO:0000256" key="2">
    <source>
        <dbReference type="ARBA" id="ARBA00022448"/>
    </source>
</evidence>
<dbReference type="PIRSF" id="PIRSF000089">
    <property type="entry name" value="Electra_flavoP_a"/>
    <property type="match status" value="1"/>
</dbReference>
<evidence type="ECO:0000256" key="1">
    <source>
        <dbReference type="ARBA" id="ARBA00005817"/>
    </source>
</evidence>
<evidence type="ECO:0000313" key="7">
    <source>
        <dbReference type="Proteomes" id="UP000060390"/>
    </source>
</evidence>
<dbReference type="KEGG" id="hsu:HLASF_0199"/>
<dbReference type="EMBL" id="CP011564">
    <property type="protein sequence ID" value="ALG81112.1"/>
    <property type="molecule type" value="Genomic_DNA"/>
</dbReference>
<dbReference type="GO" id="GO:0033539">
    <property type="term" value="P:fatty acid beta-oxidation using acyl-CoA dehydrogenase"/>
    <property type="evidence" value="ECO:0007669"/>
    <property type="project" value="TreeGrafter"/>
</dbReference>
<dbReference type="Pfam" id="PF01012">
    <property type="entry name" value="ETF"/>
    <property type="match status" value="1"/>
</dbReference>
<reference evidence="5 8" key="1">
    <citation type="journal article" date="2015" name="ISME J.">
        <title>Elemental sulfur and acetate can support life of a novel strictly anaerobic haloarchaeon.</title>
        <authorList>
            <person name="Sorokin D.Y."/>
            <person name="Kublanov I.V."/>
            <person name="Gavrilov S.N."/>
            <person name="Rojo D."/>
            <person name="Roman P."/>
            <person name="Golyshin P.N."/>
            <person name="Slepak V.Z."/>
            <person name="Smedile F."/>
            <person name="Ferrer M."/>
            <person name="Messina E."/>
            <person name="La Cono V."/>
            <person name="Yakimov M.M."/>
        </authorList>
    </citation>
    <scope>NUCLEOTIDE SEQUENCE [LARGE SCALE GENOMIC DNA]</scope>
    <source>
        <strain evidence="5 8">HSR2</strain>
    </source>
</reference>
<keyword evidence="2" id="KW-0813">Transport</keyword>
<dbReference type="InterPro" id="IPR029035">
    <property type="entry name" value="DHS-like_NAD/FAD-binding_dom"/>
</dbReference>
<dbReference type="EMBL" id="CP008874">
    <property type="protein sequence ID" value="AKH96710.1"/>
    <property type="molecule type" value="Genomic_DNA"/>
</dbReference>
<organism evidence="5 8">
    <name type="scientific">Halanaeroarchaeum sulfurireducens</name>
    <dbReference type="NCBI Taxonomy" id="1604004"/>
    <lineage>
        <taxon>Archaea</taxon>
        <taxon>Methanobacteriati</taxon>
        <taxon>Methanobacteriota</taxon>
        <taxon>Stenosarchaea group</taxon>
        <taxon>Halobacteria</taxon>
        <taxon>Halobacteriales</taxon>
        <taxon>Halobacteriaceae</taxon>
        <taxon>Halanaeroarchaeum</taxon>
    </lineage>
</organism>
<comment type="similarity">
    <text evidence="1">Belongs to the ETF alpha-subunit/FixB family.</text>
</comment>
<dbReference type="PANTHER" id="PTHR43153:SF1">
    <property type="entry name" value="ELECTRON TRANSFER FLAVOPROTEIN SUBUNIT ALPHA, MITOCHONDRIAL"/>
    <property type="match status" value="1"/>
</dbReference>
<accession>A0A0F7P941</accession>
<dbReference type="FunFam" id="3.40.50.1220:FF:000004">
    <property type="entry name" value="Electron transfer flavoprotein"/>
    <property type="match status" value="1"/>
</dbReference>
<keyword evidence="8" id="KW-1185">Reference proteome</keyword>
<dbReference type="InterPro" id="IPR014729">
    <property type="entry name" value="Rossmann-like_a/b/a_fold"/>
</dbReference>
<dbReference type="KEGG" id="hsf:HLASA_0199"/>
<dbReference type="Pfam" id="PF00766">
    <property type="entry name" value="ETF_alpha"/>
    <property type="match status" value="1"/>
</dbReference>
<dbReference type="OrthoDB" id="307696at2157"/>
<keyword evidence="3" id="KW-0285">Flavoprotein</keyword>
<dbReference type="SUPFAM" id="SSF52402">
    <property type="entry name" value="Adenine nucleotide alpha hydrolases-like"/>
    <property type="match status" value="1"/>
</dbReference>
<proteinExistence type="inferred from homology"/>
<dbReference type="HOGENOM" id="CLU_034178_0_1_2"/>
<dbReference type="InterPro" id="IPR001308">
    <property type="entry name" value="ETF_a/FixB"/>
</dbReference>
<feature type="domain" description="Electron transfer flavoprotein alpha/beta-subunit N-terminal" evidence="4">
    <location>
        <begin position="4"/>
        <end position="186"/>
    </location>
</feature>
<dbReference type="PANTHER" id="PTHR43153">
    <property type="entry name" value="ELECTRON TRANSFER FLAVOPROTEIN ALPHA"/>
    <property type="match status" value="1"/>
</dbReference>
<dbReference type="Proteomes" id="UP000069906">
    <property type="component" value="Chromosome"/>
</dbReference>
<dbReference type="PATRIC" id="fig|1604004.4.peg.212"/>
<gene>
    <name evidence="6" type="ORF">HLASA_0199</name>
    <name evidence="5" type="ORF">HLASF_0199</name>
</gene>
<reference evidence="7" key="2">
    <citation type="submission" date="2015-05" db="EMBL/GenBank/DDBJ databases">
        <title>Complete genome sequence of Halanaeroarchaeum sulfurireducens type strain M27-SA2, a sulfate-reducer haloarchaeon from marine anoxic lake Medee.</title>
        <authorList>
            <person name="Messina E."/>
            <person name="Kublanov I.V."/>
            <person name="Toshchakov S."/>
            <person name="Arcadi E."/>
            <person name="La Spada G."/>
            <person name="La Cono V."/>
            <person name="Yakimov M.M."/>
        </authorList>
    </citation>
    <scope>NUCLEOTIDE SEQUENCE [LARGE SCALE GENOMIC DNA]</scope>
    <source>
        <strain evidence="7">M27-SA2</strain>
    </source>
</reference>
<dbReference type="InterPro" id="IPR014730">
    <property type="entry name" value="ETF_a/b_N"/>
</dbReference>
<name>A0A0F7P941_9EURY</name>
<dbReference type="STRING" id="1604004.HLASA_0199"/>